<sequence length="157" mass="17915">MEAWFDEKKLELKASTEAGWTRTVRNLLLPQLANLLLIERTRESIVSWLRSLDVGRKRPMSNKRLASIQTVLRQALAIAVERKLVDVNPLASYTYSRKISVRVSTFDLEALAVKDRVDPFSTEEQRAAETTKTMAGRREVKLLRPALEALAAQKRHT</sequence>
<dbReference type="SUPFAM" id="SSF56349">
    <property type="entry name" value="DNA breaking-rejoining enzymes"/>
    <property type="match status" value="1"/>
</dbReference>
<dbReference type="PROSITE" id="PS51900">
    <property type="entry name" value="CB"/>
    <property type="match status" value="1"/>
</dbReference>
<dbReference type="Proteomes" id="UP001629392">
    <property type="component" value="Unassembled WGS sequence"/>
</dbReference>
<dbReference type="EMBL" id="JAQQCL010000033">
    <property type="protein sequence ID" value="MFM0720721.1"/>
    <property type="molecule type" value="Genomic_DNA"/>
</dbReference>
<keyword evidence="2 3" id="KW-0238">DNA-binding</keyword>
<dbReference type="RefSeq" id="WP_408156753.1">
    <property type="nucleotide sequence ID" value="NZ_JAQQCL010000033.1"/>
</dbReference>
<organism evidence="5 6">
    <name type="scientific">Paraburkholderia strydomiana</name>
    <dbReference type="NCBI Taxonomy" id="1245417"/>
    <lineage>
        <taxon>Bacteria</taxon>
        <taxon>Pseudomonadati</taxon>
        <taxon>Pseudomonadota</taxon>
        <taxon>Betaproteobacteria</taxon>
        <taxon>Burkholderiales</taxon>
        <taxon>Burkholderiaceae</taxon>
        <taxon>Paraburkholderia</taxon>
    </lineage>
</organism>
<evidence type="ECO:0000313" key="6">
    <source>
        <dbReference type="Proteomes" id="UP001629392"/>
    </source>
</evidence>
<evidence type="ECO:0000313" key="5">
    <source>
        <dbReference type="EMBL" id="MFM0720721.1"/>
    </source>
</evidence>
<evidence type="ECO:0000256" key="2">
    <source>
        <dbReference type="ARBA" id="ARBA00023125"/>
    </source>
</evidence>
<gene>
    <name evidence="5" type="ORF">PQQ73_30855</name>
</gene>
<dbReference type="InterPro" id="IPR044068">
    <property type="entry name" value="CB"/>
</dbReference>
<name>A0ABW9ENU0_9BURK</name>
<evidence type="ECO:0000256" key="1">
    <source>
        <dbReference type="ARBA" id="ARBA00022908"/>
    </source>
</evidence>
<accession>A0ABW9ENU0</accession>
<reference evidence="5 6" key="1">
    <citation type="journal article" date="2024" name="Chem. Sci.">
        <title>Discovery of megapolipeptins by genome mining of a Burkholderiales bacteria collection.</title>
        <authorList>
            <person name="Paulo B.S."/>
            <person name="Recchia M.J.J."/>
            <person name="Lee S."/>
            <person name="Fergusson C.H."/>
            <person name="Romanowski S.B."/>
            <person name="Hernandez A."/>
            <person name="Krull N."/>
            <person name="Liu D.Y."/>
            <person name="Cavanagh H."/>
            <person name="Bos A."/>
            <person name="Gray C.A."/>
            <person name="Murphy B.T."/>
            <person name="Linington R.G."/>
            <person name="Eustaquio A.S."/>
        </authorList>
    </citation>
    <scope>NUCLEOTIDE SEQUENCE [LARGE SCALE GENOMIC DNA]</scope>
    <source>
        <strain evidence="5 6">RL17-350-BIC-E</strain>
    </source>
</reference>
<protein>
    <recommendedName>
        <fullName evidence="4">Core-binding (CB) domain-containing protein</fullName>
    </recommendedName>
</protein>
<dbReference type="InterPro" id="IPR010998">
    <property type="entry name" value="Integrase_recombinase_N"/>
</dbReference>
<evidence type="ECO:0000259" key="4">
    <source>
        <dbReference type="PROSITE" id="PS51900"/>
    </source>
</evidence>
<feature type="domain" description="Core-binding (CB)" evidence="4">
    <location>
        <begin position="1"/>
        <end position="76"/>
    </location>
</feature>
<proteinExistence type="predicted"/>
<comment type="caution">
    <text evidence="5">The sequence shown here is derived from an EMBL/GenBank/DDBJ whole genome shotgun (WGS) entry which is preliminary data.</text>
</comment>
<keyword evidence="6" id="KW-1185">Reference proteome</keyword>
<keyword evidence="1" id="KW-0229">DNA integration</keyword>
<dbReference type="Gene3D" id="1.10.150.130">
    <property type="match status" value="1"/>
</dbReference>
<evidence type="ECO:0000256" key="3">
    <source>
        <dbReference type="PROSITE-ProRule" id="PRU01248"/>
    </source>
</evidence>
<dbReference type="InterPro" id="IPR011010">
    <property type="entry name" value="DNA_brk_join_enz"/>
</dbReference>